<feature type="region of interest" description="Disordered" evidence="1">
    <location>
        <begin position="19"/>
        <end position="62"/>
    </location>
</feature>
<evidence type="ECO:0008006" key="4">
    <source>
        <dbReference type="Google" id="ProtNLM"/>
    </source>
</evidence>
<organism evidence="2 3">
    <name type="scientific">Glonium stellatum</name>
    <dbReference type="NCBI Taxonomy" id="574774"/>
    <lineage>
        <taxon>Eukaryota</taxon>
        <taxon>Fungi</taxon>
        <taxon>Dikarya</taxon>
        <taxon>Ascomycota</taxon>
        <taxon>Pezizomycotina</taxon>
        <taxon>Dothideomycetes</taxon>
        <taxon>Pleosporomycetidae</taxon>
        <taxon>Gloniales</taxon>
        <taxon>Gloniaceae</taxon>
        <taxon>Glonium</taxon>
    </lineage>
</organism>
<accession>A0A8E2EQ59</accession>
<evidence type="ECO:0000313" key="3">
    <source>
        <dbReference type="Proteomes" id="UP000250140"/>
    </source>
</evidence>
<proteinExistence type="predicted"/>
<dbReference type="EMBL" id="KV750864">
    <property type="protein sequence ID" value="OCL02857.1"/>
    <property type="molecule type" value="Genomic_DNA"/>
</dbReference>
<name>A0A8E2EQ59_9PEZI</name>
<reference evidence="2 3" key="1">
    <citation type="journal article" date="2016" name="Nat. Commun.">
        <title>Ectomycorrhizal ecology is imprinted in the genome of the dominant symbiotic fungus Cenococcum geophilum.</title>
        <authorList>
            <consortium name="DOE Joint Genome Institute"/>
            <person name="Peter M."/>
            <person name="Kohler A."/>
            <person name="Ohm R.A."/>
            <person name="Kuo A."/>
            <person name="Krutzmann J."/>
            <person name="Morin E."/>
            <person name="Arend M."/>
            <person name="Barry K.W."/>
            <person name="Binder M."/>
            <person name="Choi C."/>
            <person name="Clum A."/>
            <person name="Copeland A."/>
            <person name="Grisel N."/>
            <person name="Haridas S."/>
            <person name="Kipfer T."/>
            <person name="LaButti K."/>
            <person name="Lindquist E."/>
            <person name="Lipzen A."/>
            <person name="Maire R."/>
            <person name="Meier B."/>
            <person name="Mihaltcheva S."/>
            <person name="Molinier V."/>
            <person name="Murat C."/>
            <person name="Poggeler S."/>
            <person name="Quandt C.A."/>
            <person name="Sperisen C."/>
            <person name="Tritt A."/>
            <person name="Tisserant E."/>
            <person name="Crous P.W."/>
            <person name="Henrissat B."/>
            <person name="Nehls U."/>
            <person name="Egli S."/>
            <person name="Spatafora J.W."/>
            <person name="Grigoriev I.V."/>
            <person name="Martin F.M."/>
        </authorList>
    </citation>
    <scope>NUCLEOTIDE SEQUENCE [LARGE SCALE GENOMIC DNA]</scope>
    <source>
        <strain evidence="2 3">CBS 207.34</strain>
    </source>
</reference>
<sequence>MRKVEMNLGYLVYVQCASGQSSKHPNGPDVVMSRTIQRHTKKRRLRNEDDPPSDNPGEEDSNKRLKGLAIIGEFGADPKFACPFYKHGPQRYRNRRTCPGPGWPTVHRMKEHLYRAHTQPIFCHRCYAVFDTDRDFAMHLRSNPCQILAPQPIEGIDQEALTCLRKRSPALRLEEDKWRNTYQILFRSVLDADIPSPYYDYDSPTEESRRFRRELLSRIRRELFNVAEQENSEVEENLLRQVADIIRRCETELLEYLVPVPDTSSTSLRGTPSSQVGQGSDTAFGPTEGHTLIQHPPQSLTPELPAIILAELELHNAVMFLVTEQLESAAEPLTPRHLTQAKAQNLNTALEDPFQITLTPSEWIDWQAVFPSLGEPSGGATSPATVGT</sequence>
<dbReference type="AlphaFoldDB" id="A0A8E2EQ59"/>
<dbReference type="PANTHER" id="PTHR38166:SF1">
    <property type="entry name" value="C2H2-TYPE DOMAIN-CONTAINING PROTEIN"/>
    <property type="match status" value="1"/>
</dbReference>
<evidence type="ECO:0000313" key="2">
    <source>
        <dbReference type="EMBL" id="OCL02857.1"/>
    </source>
</evidence>
<dbReference type="PANTHER" id="PTHR38166">
    <property type="entry name" value="C2H2-TYPE DOMAIN-CONTAINING PROTEIN-RELATED"/>
    <property type="match status" value="1"/>
</dbReference>
<feature type="compositionally biased region" description="Acidic residues" evidence="1">
    <location>
        <begin position="50"/>
        <end position="59"/>
    </location>
</feature>
<protein>
    <recommendedName>
        <fullName evidence="4">C2H2-type domain-containing protein</fullName>
    </recommendedName>
</protein>
<gene>
    <name evidence="2" type="ORF">AOQ84DRAFT_392654</name>
</gene>
<keyword evidence="3" id="KW-1185">Reference proteome</keyword>
<evidence type="ECO:0000256" key="1">
    <source>
        <dbReference type="SAM" id="MobiDB-lite"/>
    </source>
</evidence>
<feature type="compositionally biased region" description="Basic residues" evidence="1">
    <location>
        <begin position="36"/>
        <end position="45"/>
    </location>
</feature>
<dbReference type="OrthoDB" id="4738706at2759"/>
<dbReference type="Proteomes" id="UP000250140">
    <property type="component" value="Unassembled WGS sequence"/>
</dbReference>